<dbReference type="EMBL" id="GEDG01035309">
    <property type="protein sequence ID" value="JAP09281.1"/>
    <property type="molecule type" value="Transcribed_RNA"/>
</dbReference>
<organism evidence="1">
    <name type="scientific">Solanum chacoense</name>
    <name type="common">Chaco potato</name>
    <dbReference type="NCBI Taxonomy" id="4108"/>
    <lineage>
        <taxon>Eukaryota</taxon>
        <taxon>Viridiplantae</taxon>
        <taxon>Streptophyta</taxon>
        <taxon>Embryophyta</taxon>
        <taxon>Tracheophyta</taxon>
        <taxon>Spermatophyta</taxon>
        <taxon>Magnoliopsida</taxon>
        <taxon>eudicotyledons</taxon>
        <taxon>Gunneridae</taxon>
        <taxon>Pentapetalae</taxon>
        <taxon>asterids</taxon>
        <taxon>lamiids</taxon>
        <taxon>Solanales</taxon>
        <taxon>Solanaceae</taxon>
        <taxon>Solanoideae</taxon>
        <taxon>Solaneae</taxon>
        <taxon>Solanum</taxon>
    </lineage>
</organism>
<evidence type="ECO:0000313" key="1">
    <source>
        <dbReference type="EMBL" id="JAP09281.1"/>
    </source>
</evidence>
<dbReference type="AlphaFoldDB" id="A0A0V0GM15"/>
<protein>
    <submittedName>
        <fullName evidence="1">Putative ovule protein</fullName>
    </submittedName>
</protein>
<accession>A0A0V0GM15</accession>
<proteinExistence type="predicted"/>
<reference evidence="1" key="1">
    <citation type="submission" date="2015-12" db="EMBL/GenBank/DDBJ databases">
        <title>Gene expression during late stages of embryo sac development: a critical building block for successful pollen-pistil interactions.</title>
        <authorList>
            <person name="Liu Y."/>
            <person name="Joly V."/>
            <person name="Sabar M."/>
            <person name="Matton D.P."/>
        </authorList>
    </citation>
    <scope>NUCLEOTIDE SEQUENCE</scope>
</reference>
<feature type="non-terminal residue" evidence="1">
    <location>
        <position position="1"/>
    </location>
</feature>
<name>A0A0V0GM15_SOLCH</name>
<sequence>YLNFYSLLSIIECIEDAVARFLYVEPEKSFLHQCFLELEIIDVRSTVQIILMPFEVDNVL</sequence>